<dbReference type="Pfam" id="PF01928">
    <property type="entry name" value="CYTH"/>
    <property type="match status" value="1"/>
</dbReference>
<evidence type="ECO:0000259" key="1">
    <source>
        <dbReference type="PROSITE" id="PS51707"/>
    </source>
</evidence>
<dbReference type="RefSeq" id="WP_051432169.1">
    <property type="nucleotide sequence ID" value="NZ_NRRE01000026.1"/>
</dbReference>
<dbReference type="CDD" id="cd07756">
    <property type="entry name" value="CYTH-like_Pase_CHAD"/>
    <property type="match status" value="1"/>
</dbReference>
<reference evidence="3" key="1">
    <citation type="submission" date="2017-08" db="EMBL/GenBank/DDBJ databases">
        <authorList>
            <person name="Imhoff J.F."/>
            <person name="Rahn T."/>
            <person name="Kuenzel S."/>
            <person name="Neulinger S.C."/>
        </authorList>
    </citation>
    <scope>NUCLEOTIDE SEQUENCE</scope>
    <source>
        <strain evidence="3">DSM 9154</strain>
    </source>
</reference>
<dbReference type="GO" id="GO:0050355">
    <property type="term" value="F:inorganic triphosphate phosphatase activity"/>
    <property type="evidence" value="ECO:0007669"/>
    <property type="project" value="InterPro"/>
</dbReference>
<dbReference type="PANTHER" id="PTHR39569">
    <property type="entry name" value="INORGANIC TRIPHOSPHATASE"/>
    <property type="match status" value="1"/>
</dbReference>
<protein>
    <submittedName>
        <fullName evidence="3">Inorganic triphosphatase</fullName>
    </submittedName>
</protein>
<evidence type="ECO:0000313" key="3">
    <source>
        <dbReference type="EMBL" id="MBK1697520.1"/>
    </source>
</evidence>
<comment type="caution">
    <text evidence="3">The sequence shown here is derived from an EMBL/GenBank/DDBJ whole genome shotgun (WGS) entry which is preliminary data.</text>
</comment>
<dbReference type="GO" id="GO:0046872">
    <property type="term" value="F:metal ion binding"/>
    <property type="evidence" value="ECO:0007669"/>
    <property type="project" value="TreeGrafter"/>
</dbReference>
<keyword evidence="4" id="KW-1185">Reference proteome</keyword>
<name>A0A934QJ58_9PROT</name>
<dbReference type="Gene3D" id="1.40.20.10">
    <property type="entry name" value="CHAD domain"/>
    <property type="match status" value="1"/>
</dbReference>
<organism evidence="3 4">
    <name type="scientific">Rhodovibrio salinarum</name>
    <dbReference type="NCBI Taxonomy" id="1087"/>
    <lineage>
        <taxon>Bacteria</taxon>
        <taxon>Pseudomonadati</taxon>
        <taxon>Pseudomonadota</taxon>
        <taxon>Alphaproteobacteria</taxon>
        <taxon>Rhodospirillales</taxon>
        <taxon>Rhodovibrionaceae</taxon>
        <taxon>Rhodovibrio</taxon>
    </lineage>
</organism>
<dbReference type="PANTHER" id="PTHR39569:SF1">
    <property type="entry name" value="INORGANIC TRIPHOSPHATASE"/>
    <property type="match status" value="1"/>
</dbReference>
<dbReference type="Pfam" id="PF05235">
    <property type="entry name" value="CHAD"/>
    <property type="match status" value="1"/>
</dbReference>
<dbReference type="PROSITE" id="PS51708">
    <property type="entry name" value="CHAD"/>
    <property type="match status" value="1"/>
</dbReference>
<sequence length="537" mass="59877">MAEEVELKLALAPHDLSRLPASAMVRALATGPGTTKRLSATYYDTPSLTLRRHGIALRVRRDGNRLTQTLKAPLTFATAGSTGPSPSQVNGNGLQHLREFEAELGSDQPDLTLIDDGELQELFREEALVDELEPVFTTTFDRRTVPLEMADSTVELALDQGDISVADDREEICEAELELQAGRPSRLYELALMLSRDVSFRLENRSKAARGYQLYAAEPPKPYKAGKPLLAPGMTVAEAFTQQARSCIDQVRANEAAVLDGSDPEGVHQMRVGLRRLRALVTVYKSVFAEEPYTFLRTELRWLQQQLGPAREWDVFLKETLAPLRNRLPSEDSLEILQREVHSLQRTAYEQARTAVIDPRTAELLLRLELWLAEGGWRASAVPGQSDQGDSPVEPFARATLAKRAKKVTKLGRRHDTLSEGELHRLRIQCKKLRYAAEFFAGLFPKKPTKRYLKGLEAIQDRLGAVNDAATGQRLLDDLDRRLSDHTQTHGQGGEALAANATGIVLGWQAALMDRELQAFHATWDQFAAQKAFWKKG</sequence>
<gene>
    <name evidence="3" type="ORF">CKO21_09715</name>
</gene>
<dbReference type="Proteomes" id="UP000778970">
    <property type="component" value="Unassembled WGS sequence"/>
</dbReference>
<dbReference type="SUPFAM" id="SSF55154">
    <property type="entry name" value="CYTH-like phosphatases"/>
    <property type="match status" value="1"/>
</dbReference>
<dbReference type="AlphaFoldDB" id="A0A934QJ58"/>
<dbReference type="SMART" id="SM00880">
    <property type="entry name" value="CHAD"/>
    <property type="match status" value="1"/>
</dbReference>
<dbReference type="InterPro" id="IPR023577">
    <property type="entry name" value="CYTH_domain"/>
</dbReference>
<feature type="domain" description="CYTH" evidence="1">
    <location>
        <begin position="2"/>
        <end position="218"/>
    </location>
</feature>
<dbReference type="InterPro" id="IPR007899">
    <property type="entry name" value="CHAD_dom"/>
</dbReference>
<accession>A0A934QJ58</accession>
<feature type="domain" description="CHAD" evidence="2">
    <location>
        <begin position="233"/>
        <end position="525"/>
    </location>
</feature>
<evidence type="ECO:0000313" key="4">
    <source>
        <dbReference type="Proteomes" id="UP000778970"/>
    </source>
</evidence>
<dbReference type="SMART" id="SM01118">
    <property type="entry name" value="CYTH"/>
    <property type="match status" value="1"/>
</dbReference>
<dbReference type="InterPro" id="IPR033469">
    <property type="entry name" value="CYTH-like_dom_sf"/>
</dbReference>
<dbReference type="InterPro" id="IPR039013">
    <property type="entry name" value="YgiF"/>
</dbReference>
<proteinExistence type="predicted"/>
<dbReference type="Gene3D" id="2.40.320.10">
    <property type="entry name" value="Hypothetical Protein Pfu-838710-001"/>
    <property type="match status" value="1"/>
</dbReference>
<evidence type="ECO:0000259" key="2">
    <source>
        <dbReference type="PROSITE" id="PS51708"/>
    </source>
</evidence>
<reference evidence="3" key="2">
    <citation type="journal article" date="2020" name="Microorganisms">
        <title>Osmotic Adaptation and Compatible Solute Biosynthesis of Phototrophic Bacteria as Revealed from Genome Analyses.</title>
        <authorList>
            <person name="Imhoff J.F."/>
            <person name="Rahn T."/>
            <person name="Kunzel S."/>
            <person name="Keller A."/>
            <person name="Neulinger S.C."/>
        </authorList>
    </citation>
    <scope>NUCLEOTIDE SEQUENCE</scope>
    <source>
        <strain evidence="3">DSM 9154</strain>
    </source>
</reference>
<dbReference type="PROSITE" id="PS51707">
    <property type="entry name" value="CYTH"/>
    <property type="match status" value="1"/>
</dbReference>
<dbReference type="InterPro" id="IPR038186">
    <property type="entry name" value="CHAD_dom_sf"/>
</dbReference>
<dbReference type="EMBL" id="NRRE01000026">
    <property type="protein sequence ID" value="MBK1697520.1"/>
    <property type="molecule type" value="Genomic_DNA"/>
</dbReference>